<dbReference type="InterPro" id="IPR031167">
    <property type="entry name" value="G_OBG"/>
</dbReference>
<dbReference type="CDD" id="cd01900">
    <property type="entry name" value="YchF"/>
    <property type="match status" value="1"/>
</dbReference>
<sequence length="357" mass="38172">MSLTLGIVGLPNVGKSTLFNALTRNDVLAANYPFATIEPNVGVVPLPDARLGTLAEIFSSEKIIPASVSFVDIAGIVKGASEGAGLGNKFLANIRESDAICQVVRVFDDPDVVHVDGRIDAASDIETIATELVLADLQTLEKAIPRLEKEARTQKDRKPVLDAAHAAVAILNEGRTLFQADADTELLRELTLLTTKPFLYVFNADEAVLTDNARRKELTELVAPAQAVFLDAKVEAELLELDDSSAAELLESIGQDEPGLAQLARAGFSTLGLQTYLTAGPKESRAWTIPQGATAPQAAGVIHTDFERGFIKAEIVSFDDLVAAGSMNAAKSAGKVRMEGKDYVMHDGDVVEFRFNV</sequence>
<dbReference type="InterPro" id="IPR012675">
    <property type="entry name" value="Beta-grasp_dom_sf"/>
</dbReference>
<evidence type="ECO:0000313" key="10">
    <source>
        <dbReference type="Proteomes" id="UP001367513"/>
    </source>
</evidence>
<comment type="cofactor">
    <cofactor evidence="1">
        <name>Mg(2+)</name>
        <dbReference type="ChEBI" id="CHEBI:18420"/>
    </cofactor>
</comment>
<dbReference type="InterPro" id="IPR012676">
    <property type="entry name" value="TGS-like"/>
</dbReference>
<evidence type="ECO:0000256" key="6">
    <source>
        <dbReference type="HAMAP-Rule" id="MF_00944"/>
    </source>
</evidence>
<keyword evidence="2" id="KW-0479">Metal-binding</keyword>
<dbReference type="CDD" id="cd04867">
    <property type="entry name" value="TGS_YchF_OLA1"/>
    <property type="match status" value="1"/>
</dbReference>
<dbReference type="InterPro" id="IPR023192">
    <property type="entry name" value="TGS-like_dom_sf"/>
</dbReference>
<reference evidence="9 10" key="1">
    <citation type="submission" date="2024-03" db="EMBL/GenBank/DDBJ databases">
        <title>Draft genome sequence of Pseudonocardia carboxydivorans JCM 14827.</title>
        <authorList>
            <person name="Duangmal K."/>
        </authorList>
    </citation>
    <scope>NUCLEOTIDE SEQUENCE [LARGE SCALE GENOMIC DNA]</scope>
    <source>
        <strain evidence="9 10">JCM 14827</strain>
    </source>
</reference>
<feature type="domain" description="TGS" evidence="8">
    <location>
        <begin position="272"/>
        <end position="355"/>
    </location>
</feature>
<dbReference type="InterPro" id="IPR004095">
    <property type="entry name" value="TGS"/>
</dbReference>
<dbReference type="PROSITE" id="PS51880">
    <property type="entry name" value="TGS"/>
    <property type="match status" value="1"/>
</dbReference>
<comment type="caution">
    <text evidence="9">The sequence shown here is derived from an EMBL/GenBank/DDBJ whole genome shotgun (WGS) entry which is preliminary data.</text>
</comment>
<dbReference type="SUPFAM" id="SSF52540">
    <property type="entry name" value="P-loop containing nucleoside triphosphate hydrolases"/>
    <property type="match status" value="1"/>
</dbReference>
<name>A0ABU9AEX2_PSEA5</name>
<evidence type="ECO:0000259" key="7">
    <source>
        <dbReference type="PROSITE" id="PS51710"/>
    </source>
</evidence>
<keyword evidence="4 6" id="KW-0067">ATP-binding</keyword>
<dbReference type="Pfam" id="PF06071">
    <property type="entry name" value="YchF-GTPase_C"/>
    <property type="match status" value="1"/>
</dbReference>
<evidence type="ECO:0000256" key="4">
    <source>
        <dbReference type="ARBA" id="ARBA00022840"/>
    </source>
</evidence>
<dbReference type="HAMAP" id="MF_00944">
    <property type="entry name" value="YchF_OLA1_ATPase"/>
    <property type="match status" value="1"/>
</dbReference>
<feature type="domain" description="OBG-type G" evidence="7">
    <location>
        <begin position="3"/>
        <end position="272"/>
    </location>
</feature>
<evidence type="ECO:0000259" key="8">
    <source>
        <dbReference type="PROSITE" id="PS51880"/>
    </source>
</evidence>
<evidence type="ECO:0000256" key="2">
    <source>
        <dbReference type="ARBA" id="ARBA00022723"/>
    </source>
</evidence>
<dbReference type="InterPro" id="IPR004396">
    <property type="entry name" value="ATPase_YchF/OLA1"/>
</dbReference>
<dbReference type="Proteomes" id="UP001367513">
    <property type="component" value="Unassembled WGS sequence"/>
</dbReference>
<protein>
    <recommendedName>
        <fullName evidence="6">Ribosome-binding ATPase YchF</fullName>
    </recommendedName>
</protein>
<proteinExistence type="inferred from homology"/>
<dbReference type="EMBL" id="JBBPIX010000006">
    <property type="protein sequence ID" value="MEK6464698.1"/>
    <property type="molecule type" value="Genomic_DNA"/>
</dbReference>
<keyword evidence="5" id="KW-0460">Magnesium</keyword>
<dbReference type="PANTHER" id="PTHR23305:SF18">
    <property type="entry name" value="OBG-TYPE G DOMAIN-CONTAINING PROTEIN"/>
    <property type="match status" value="1"/>
</dbReference>
<comment type="similarity">
    <text evidence="6">Belongs to the TRAFAC class OBG-HflX-like GTPase superfamily. OBG GTPase family. YchF/OLA1 subfamily.</text>
</comment>
<dbReference type="PRINTS" id="PR00326">
    <property type="entry name" value="GTP1OBG"/>
</dbReference>
<keyword evidence="3 6" id="KW-0547">Nucleotide-binding</keyword>
<dbReference type="Pfam" id="PF01926">
    <property type="entry name" value="MMR_HSR1"/>
    <property type="match status" value="1"/>
</dbReference>
<gene>
    <name evidence="6 9" type="primary">ychF</name>
    <name evidence="9" type="ORF">WG925_13210</name>
</gene>
<dbReference type="NCBIfam" id="TIGR00092">
    <property type="entry name" value="redox-regulated ATPase YchF"/>
    <property type="match status" value="1"/>
</dbReference>
<evidence type="ECO:0000313" key="9">
    <source>
        <dbReference type="EMBL" id="MEK6464698.1"/>
    </source>
</evidence>
<feature type="binding site" evidence="6">
    <location>
        <begin position="12"/>
        <end position="17"/>
    </location>
    <ligand>
        <name>ATP</name>
        <dbReference type="ChEBI" id="CHEBI:30616"/>
    </ligand>
</feature>
<dbReference type="InterPro" id="IPR006073">
    <property type="entry name" value="GTP-bd"/>
</dbReference>
<dbReference type="InterPro" id="IPR027417">
    <property type="entry name" value="P-loop_NTPase"/>
</dbReference>
<dbReference type="PIRSF" id="PIRSF006641">
    <property type="entry name" value="CHP00092"/>
    <property type="match status" value="1"/>
</dbReference>
<comment type="function">
    <text evidence="6">ATPase that binds to both the 70S ribosome and the 50S ribosomal subunit in a nucleotide-independent manner.</text>
</comment>
<dbReference type="Gene3D" id="1.10.150.300">
    <property type="entry name" value="TGS-like domain"/>
    <property type="match status" value="1"/>
</dbReference>
<keyword evidence="10" id="KW-1185">Reference proteome</keyword>
<dbReference type="InterPro" id="IPR013029">
    <property type="entry name" value="YchF_C"/>
</dbReference>
<evidence type="ECO:0000256" key="3">
    <source>
        <dbReference type="ARBA" id="ARBA00022741"/>
    </source>
</evidence>
<accession>A0ABU9AEX2</accession>
<dbReference type="SUPFAM" id="SSF81271">
    <property type="entry name" value="TGS-like"/>
    <property type="match status" value="1"/>
</dbReference>
<organism evidence="9 10">
    <name type="scientific">Pseudonocardia alni subsp. carboxydivorans</name>
    <dbReference type="NCBI Taxonomy" id="415010"/>
    <lineage>
        <taxon>Bacteria</taxon>
        <taxon>Bacillati</taxon>
        <taxon>Actinomycetota</taxon>
        <taxon>Actinomycetes</taxon>
        <taxon>Pseudonocardiales</taxon>
        <taxon>Pseudonocardiaceae</taxon>
        <taxon>Pseudonocardia</taxon>
    </lineage>
</organism>
<dbReference type="Gene3D" id="3.40.50.300">
    <property type="entry name" value="P-loop containing nucleotide triphosphate hydrolases"/>
    <property type="match status" value="1"/>
</dbReference>
<evidence type="ECO:0000256" key="5">
    <source>
        <dbReference type="ARBA" id="ARBA00022842"/>
    </source>
</evidence>
<dbReference type="PROSITE" id="PS51710">
    <property type="entry name" value="G_OBG"/>
    <property type="match status" value="1"/>
</dbReference>
<evidence type="ECO:0000256" key="1">
    <source>
        <dbReference type="ARBA" id="ARBA00001946"/>
    </source>
</evidence>
<dbReference type="PANTHER" id="PTHR23305">
    <property type="entry name" value="OBG GTPASE FAMILY"/>
    <property type="match status" value="1"/>
</dbReference>
<dbReference type="InterPro" id="IPR041706">
    <property type="entry name" value="YchF_N"/>
</dbReference>
<dbReference type="RefSeq" id="WP_346108072.1">
    <property type="nucleotide sequence ID" value="NZ_BAAAOD010000083.1"/>
</dbReference>
<dbReference type="Gene3D" id="3.10.20.30">
    <property type="match status" value="1"/>
</dbReference>